<dbReference type="InterPro" id="IPR012933">
    <property type="entry name" value="HicA_mRNA_interferase"/>
</dbReference>
<name>A0A4Y9F5A1_9MICC</name>
<evidence type="ECO:0000256" key="8">
    <source>
        <dbReference type="SAM" id="MobiDB-lite"/>
    </source>
</evidence>
<evidence type="ECO:0000313" key="9">
    <source>
        <dbReference type="EMBL" id="TFU21915.1"/>
    </source>
</evidence>
<dbReference type="Pfam" id="PF07927">
    <property type="entry name" value="HicA_toxin"/>
    <property type="match status" value="1"/>
</dbReference>
<dbReference type="GO" id="GO:0003729">
    <property type="term" value="F:mRNA binding"/>
    <property type="evidence" value="ECO:0007669"/>
    <property type="project" value="InterPro"/>
</dbReference>
<evidence type="ECO:0000256" key="5">
    <source>
        <dbReference type="ARBA" id="ARBA00022801"/>
    </source>
</evidence>
<keyword evidence="6" id="KW-0694">RNA-binding</keyword>
<evidence type="ECO:0000256" key="7">
    <source>
        <dbReference type="ARBA" id="ARBA00023016"/>
    </source>
</evidence>
<keyword evidence="7" id="KW-0346">Stress response</keyword>
<dbReference type="EMBL" id="SPQC01000025">
    <property type="protein sequence ID" value="TFU21915.1"/>
    <property type="molecule type" value="Genomic_DNA"/>
</dbReference>
<feature type="compositionally biased region" description="Basic and acidic residues" evidence="8">
    <location>
        <begin position="8"/>
        <end position="17"/>
    </location>
</feature>
<feature type="region of interest" description="Disordered" evidence="8">
    <location>
        <begin position="1"/>
        <end position="26"/>
    </location>
</feature>
<gene>
    <name evidence="9" type="ORF">E4U03_07700</name>
</gene>
<dbReference type="InterPro" id="IPR038570">
    <property type="entry name" value="HicA_sf"/>
</dbReference>
<dbReference type="GO" id="GO:0016787">
    <property type="term" value="F:hydrolase activity"/>
    <property type="evidence" value="ECO:0007669"/>
    <property type="project" value="UniProtKB-KW"/>
</dbReference>
<protein>
    <submittedName>
        <fullName evidence="9">Type II toxin-antitoxin system HicA family toxin</fullName>
    </submittedName>
</protein>
<accession>A0A4Y9F5A1</accession>
<sequence>MKNINQAARERGLEFTQHRSGGNHDIYTLDGQRISIPRHTEINELTAKGIYKQAAES</sequence>
<evidence type="ECO:0000256" key="6">
    <source>
        <dbReference type="ARBA" id="ARBA00022884"/>
    </source>
</evidence>
<evidence type="ECO:0000256" key="1">
    <source>
        <dbReference type="ARBA" id="ARBA00006620"/>
    </source>
</evidence>
<comment type="similarity">
    <text evidence="1">Belongs to the HicA mRNA interferase family.</text>
</comment>
<evidence type="ECO:0000313" key="10">
    <source>
        <dbReference type="Proteomes" id="UP000297951"/>
    </source>
</evidence>
<organism evidence="9 10">
    <name type="scientific">Rothia nasimurium</name>
    <dbReference type="NCBI Taxonomy" id="85336"/>
    <lineage>
        <taxon>Bacteria</taxon>
        <taxon>Bacillati</taxon>
        <taxon>Actinomycetota</taxon>
        <taxon>Actinomycetes</taxon>
        <taxon>Micrococcales</taxon>
        <taxon>Micrococcaceae</taxon>
        <taxon>Rothia</taxon>
    </lineage>
</organism>
<evidence type="ECO:0000256" key="3">
    <source>
        <dbReference type="ARBA" id="ARBA00022722"/>
    </source>
</evidence>
<dbReference type="AlphaFoldDB" id="A0A4Y9F5A1"/>
<comment type="caution">
    <text evidence="9">The sequence shown here is derived from an EMBL/GenBank/DDBJ whole genome shotgun (WGS) entry which is preliminary data.</text>
</comment>
<proteinExistence type="inferred from homology"/>
<dbReference type="GO" id="GO:0004519">
    <property type="term" value="F:endonuclease activity"/>
    <property type="evidence" value="ECO:0007669"/>
    <property type="project" value="UniProtKB-KW"/>
</dbReference>
<reference evidence="9 10" key="1">
    <citation type="submission" date="2019-03" db="EMBL/GenBank/DDBJ databases">
        <title>Diversity of the mouse oral microbiome.</title>
        <authorList>
            <person name="Joseph S."/>
            <person name="Aduse-Opoku J."/>
            <person name="Curtis M."/>
            <person name="Wade W."/>
            <person name="Hashim A."/>
        </authorList>
    </citation>
    <scope>NUCLEOTIDE SEQUENCE [LARGE SCALE GENOMIC DNA]</scope>
    <source>
        <strain evidence="10">irhom_31</strain>
    </source>
</reference>
<keyword evidence="4" id="KW-0255">Endonuclease</keyword>
<dbReference type="Proteomes" id="UP000297951">
    <property type="component" value="Unassembled WGS sequence"/>
</dbReference>
<keyword evidence="3" id="KW-0540">Nuclease</keyword>
<dbReference type="Gene3D" id="3.30.920.30">
    <property type="entry name" value="Hypothetical protein"/>
    <property type="match status" value="1"/>
</dbReference>
<keyword evidence="5" id="KW-0378">Hydrolase</keyword>
<keyword evidence="2" id="KW-1277">Toxin-antitoxin system</keyword>
<evidence type="ECO:0000256" key="2">
    <source>
        <dbReference type="ARBA" id="ARBA00022649"/>
    </source>
</evidence>
<dbReference type="OrthoDB" id="9799039at2"/>
<evidence type="ECO:0000256" key="4">
    <source>
        <dbReference type="ARBA" id="ARBA00022759"/>
    </source>
</evidence>
<dbReference type="SUPFAM" id="SSF54786">
    <property type="entry name" value="YcfA/nrd intein domain"/>
    <property type="match status" value="1"/>
</dbReference>